<evidence type="ECO:0000313" key="10">
    <source>
        <dbReference type="EMBL" id="OPX55263.1"/>
    </source>
</evidence>
<evidence type="ECO:0000256" key="7">
    <source>
        <dbReference type="ARBA" id="ARBA00060749"/>
    </source>
</evidence>
<evidence type="ECO:0000256" key="2">
    <source>
        <dbReference type="ARBA" id="ARBA00022490"/>
    </source>
</evidence>
<comment type="caution">
    <text evidence="10">The sequence shown here is derived from an EMBL/GenBank/DDBJ whole genome shotgun (WGS) entry which is preliminary data.</text>
</comment>
<comment type="caution">
    <text evidence="9">Lacks conserved residue(s) required for the propagation of feature annotation.</text>
</comment>
<keyword evidence="11" id="KW-1185">Reference proteome</keyword>
<comment type="catalytic activity">
    <reaction evidence="5 9">
        <text>N(7)-methyl-GTP + H2O = N(7)-methyl-GMP + diphosphate + H(+)</text>
        <dbReference type="Rhea" id="RHEA:58744"/>
        <dbReference type="ChEBI" id="CHEBI:15377"/>
        <dbReference type="ChEBI" id="CHEBI:15378"/>
        <dbReference type="ChEBI" id="CHEBI:33019"/>
        <dbReference type="ChEBI" id="CHEBI:58285"/>
        <dbReference type="ChEBI" id="CHEBI:87133"/>
    </reaction>
</comment>
<reference evidence="10 11" key="1">
    <citation type="submission" date="2017-01" db="EMBL/GenBank/DDBJ databases">
        <title>Genome Sequencing of a Marine Spirillum, Oceanospirillum multiglobuliferum ATCC 33336, from Japan.</title>
        <authorList>
            <person name="Carney J.G."/>
            <person name="Trachtenberg A.M."/>
            <person name="Rheaume B.A."/>
            <person name="Linnane J.D."/>
            <person name="Pitts N.L."/>
            <person name="Mykles D.L."/>
            <person name="Maclea K.S."/>
        </authorList>
    </citation>
    <scope>NUCLEOTIDE SEQUENCE [LARGE SCALE GENOMIC DNA]</scope>
    <source>
        <strain evidence="10 11">ATCC 33336</strain>
    </source>
</reference>
<evidence type="ECO:0000256" key="8">
    <source>
        <dbReference type="ARBA" id="ARBA00068163"/>
    </source>
</evidence>
<dbReference type="NCBIfam" id="TIGR00172">
    <property type="entry name" value="maf"/>
    <property type="match status" value="1"/>
</dbReference>
<evidence type="ECO:0000256" key="5">
    <source>
        <dbReference type="ARBA" id="ARBA00050213"/>
    </source>
</evidence>
<dbReference type="EMBL" id="MTSM01000011">
    <property type="protein sequence ID" value="OPX55263.1"/>
    <property type="molecule type" value="Genomic_DNA"/>
</dbReference>
<evidence type="ECO:0000256" key="3">
    <source>
        <dbReference type="ARBA" id="ARBA00022801"/>
    </source>
</evidence>
<keyword evidence="2 9" id="KW-0963">Cytoplasm</keyword>
<name>A0A1T4R3Q3_9GAMM</name>
<dbReference type="EC" id="3.6.1.-" evidence="9"/>
<evidence type="ECO:0000256" key="1">
    <source>
        <dbReference type="ARBA" id="ARBA00004496"/>
    </source>
</evidence>
<organism evidence="10 11">
    <name type="scientific">Oceanospirillum multiglobuliferum</name>
    <dbReference type="NCBI Taxonomy" id="64969"/>
    <lineage>
        <taxon>Bacteria</taxon>
        <taxon>Pseudomonadati</taxon>
        <taxon>Pseudomonadota</taxon>
        <taxon>Gammaproteobacteria</taxon>
        <taxon>Oceanospirillales</taxon>
        <taxon>Oceanospirillaceae</taxon>
        <taxon>Oceanospirillum</taxon>
    </lineage>
</organism>
<dbReference type="GO" id="GO:0009117">
    <property type="term" value="P:nucleotide metabolic process"/>
    <property type="evidence" value="ECO:0007669"/>
    <property type="project" value="UniProtKB-KW"/>
</dbReference>
<evidence type="ECO:0000256" key="6">
    <source>
        <dbReference type="ARBA" id="ARBA00053369"/>
    </source>
</evidence>
<dbReference type="PANTHER" id="PTHR43213:SF10">
    <property type="entry name" value="7-METHYL-GTP PYROPHOSPHATASE"/>
    <property type="match status" value="1"/>
</dbReference>
<feature type="site" description="Important for substrate specificity" evidence="9">
    <location>
        <position position="12"/>
    </location>
</feature>
<keyword evidence="4 9" id="KW-0546">Nucleotide metabolism</keyword>
<dbReference type="PANTHER" id="PTHR43213">
    <property type="entry name" value="BIFUNCTIONAL DTTP/UTP PYROPHOSPHATASE/METHYLTRANSFERASE PROTEIN-RELATED"/>
    <property type="match status" value="1"/>
</dbReference>
<proteinExistence type="inferred from homology"/>
<feature type="site" description="Important for substrate specificity" evidence="9">
    <location>
        <position position="154"/>
    </location>
</feature>
<keyword evidence="3 9" id="KW-0378">Hydrolase</keyword>
<feature type="active site" description="Proton acceptor" evidence="9">
    <location>
        <position position="69"/>
    </location>
</feature>
<dbReference type="InterPro" id="IPR003697">
    <property type="entry name" value="Maf-like"/>
</dbReference>
<dbReference type="Proteomes" id="UP000191418">
    <property type="component" value="Unassembled WGS sequence"/>
</dbReference>
<comment type="cofactor">
    <cofactor evidence="9">
        <name>a divalent metal cation</name>
        <dbReference type="ChEBI" id="CHEBI:60240"/>
    </cofactor>
</comment>
<dbReference type="Gene3D" id="3.90.950.10">
    <property type="match status" value="1"/>
</dbReference>
<dbReference type="GO" id="GO:0047429">
    <property type="term" value="F:nucleoside triphosphate diphosphatase activity"/>
    <property type="evidence" value="ECO:0007669"/>
    <property type="project" value="InterPro"/>
</dbReference>
<feature type="site" description="Important for substrate specificity" evidence="9">
    <location>
        <position position="70"/>
    </location>
</feature>
<dbReference type="STRING" id="64969.SAMN02745127_02137"/>
<dbReference type="OrthoDB" id="9813694at2"/>
<dbReference type="CDD" id="cd00555">
    <property type="entry name" value="Maf"/>
    <property type="match status" value="1"/>
</dbReference>
<evidence type="ECO:0000256" key="4">
    <source>
        <dbReference type="ARBA" id="ARBA00023080"/>
    </source>
</evidence>
<dbReference type="Pfam" id="PF02545">
    <property type="entry name" value="Maf"/>
    <property type="match status" value="1"/>
</dbReference>
<dbReference type="HAMAP" id="MF_00528">
    <property type="entry name" value="Maf"/>
    <property type="match status" value="1"/>
</dbReference>
<sequence>MFSLVLASSSSYRKQLFDKLGLPFIQDSPEIDESPQPNESAETLVKRLALNKAKALSSKHPHSLIIGSDQVAVFRGQIIGKPHTEHNAKKQLSQFSGQSVTFLTGLCLYNSITETSQVEVERFTVHFKALSTAQIDGYIRKEQPLDCAGSFKSEGLGIALFKALEGDDPNSLVGLPLIRLVDMLNKEGICPLSNTPL</sequence>
<dbReference type="SUPFAM" id="SSF52972">
    <property type="entry name" value="ITPase-like"/>
    <property type="match status" value="1"/>
</dbReference>
<dbReference type="GO" id="GO:0005737">
    <property type="term" value="C:cytoplasm"/>
    <property type="evidence" value="ECO:0007669"/>
    <property type="project" value="UniProtKB-SubCell"/>
</dbReference>
<dbReference type="PIRSF" id="PIRSF006305">
    <property type="entry name" value="Maf"/>
    <property type="match status" value="1"/>
</dbReference>
<evidence type="ECO:0000313" key="11">
    <source>
        <dbReference type="Proteomes" id="UP000191418"/>
    </source>
</evidence>
<accession>A0A1T4R3Q3</accession>
<dbReference type="AlphaFoldDB" id="A0A1T4R3Q3"/>
<comment type="subcellular location">
    <subcellularLocation>
        <location evidence="1 9">Cytoplasm</location>
    </subcellularLocation>
</comment>
<evidence type="ECO:0000256" key="9">
    <source>
        <dbReference type="HAMAP-Rule" id="MF_00528"/>
    </source>
</evidence>
<comment type="similarity">
    <text evidence="7 9">Belongs to the Maf family. YceF subfamily.</text>
</comment>
<gene>
    <name evidence="10" type="ORF">BTE48_10045</name>
</gene>
<dbReference type="InterPro" id="IPR029001">
    <property type="entry name" value="ITPase-like_fam"/>
</dbReference>
<dbReference type="RefSeq" id="WP_078745719.1">
    <property type="nucleotide sequence ID" value="NZ_FUXG01000014.1"/>
</dbReference>
<protein>
    <recommendedName>
        <fullName evidence="8 9">7-methyl-GTP pyrophosphatase</fullName>
        <shortName evidence="9">m(7)GTP pyrophosphatase</shortName>
        <ecNumber evidence="9">3.6.1.-</ecNumber>
    </recommendedName>
</protein>
<dbReference type="FunFam" id="3.90.950.10:FF:000005">
    <property type="entry name" value="7-methyl-GTP pyrophosphatase"/>
    <property type="match status" value="1"/>
</dbReference>
<comment type="function">
    <text evidence="6 9">Nucleoside triphosphate pyrophosphatase that hydrolyzes 7-methyl-GTP (m(7)GTP). May have a dual role in cell division arrest and in preventing the incorporation of modified nucleotides into cellular nucleic acids.</text>
</comment>